<comment type="caution">
    <text evidence="1">The sequence shown here is derived from an EMBL/GenBank/DDBJ whole genome shotgun (WGS) entry which is preliminary data.</text>
</comment>
<proteinExistence type="predicted"/>
<evidence type="ECO:0000313" key="1">
    <source>
        <dbReference type="EMBL" id="PES38536.1"/>
    </source>
</evidence>
<reference evidence="1 2" key="1">
    <citation type="submission" date="2017-09" db="EMBL/GenBank/DDBJ databases">
        <title>Large-scale bioinformatics analysis of Bacillus genomes uncovers conserved roles of natural products in bacterial physiology.</title>
        <authorList>
            <consortium name="Agbiome Team Llc"/>
            <person name="Bleich R.M."/>
            <person name="Kirk G.J."/>
            <person name="Santa Maria K.C."/>
            <person name="Allen S.E."/>
            <person name="Farag S."/>
            <person name="Shank E.A."/>
            <person name="Bowers A."/>
        </authorList>
    </citation>
    <scope>NUCLEOTIDE SEQUENCE [LARGE SCALE GENOMIC DNA]</scope>
    <source>
        <strain evidence="1 2">AFS003013</strain>
    </source>
</reference>
<sequence length="63" mass="7501">MIRKPLFTYKEIDVEKEAFLCVNGIGMLLFSTDVGYTYTFSFTIQHIKPYYGIKLKIRWEMLV</sequence>
<organism evidence="1 2">
    <name type="scientific">Priestia megaterium</name>
    <name type="common">Bacillus megaterium</name>
    <dbReference type="NCBI Taxonomy" id="1404"/>
    <lineage>
        <taxon>Bacteria</taxon>
        <taxon>Bacillati</taxon>
        <taxon>Bacillota</taxon>
        <taxon>Bacilli</taxon>
        <taxon>Bacillales</taxon>
        <taxon>Bacillaceae</taxon>
        <taxon>Priestia</taxon>
    </lineage>
</organism>
<accession>A0AAE5P7E0</accession>
<dbReference type="AlphaFoldDB" id="A0AAE5P7E0"/>
<dbReference type="RefSeq" id="WP_013060055.1">
    <property type="nucleotide sequence ID" value="NZ_JAIWYW010000012.1"/>
</dbReference>
<name>A0AAE5P7E0_PRIMG</name>
<dbReference type="EMBL" id="NTYW01000012">
    <property type="protein sequence ID" value="PES38536.1"/>
    <property type="molecule type" value="Genomic_DNA"/>
</dbReference>
<gene>
    <name evidence="1" type="ORF">CN497_12210</name>
</gene>
<dbReference type="Proteomes" id="UP000220341">
    <property type="component" value="Unassembled WGS sequence"/>
</dbReference>
<evidence type="ECO:0000313" key="2">
    <source>
        <dbReference type="Proteomes" id="UP000220341"/>
    </source>
</evidence>
<protein>
    <submittedName>
        <fullName evidence="1">Uncharacterized protein</fullName>
    </submittedName>
</protein>